<sequence>MTLLTLSMPWQFAALIFPVFVLLFRLLANQVCTSLRPYPLVTDCADTATSGIVWLYACAATAVVLAPVSVNLPALFFLMFLFRLTLADALTGLLPRSLTVSCLLAGLAASLWHHDSDMRAEGAALLKHLFYAIFMMLTASGFRLVSLAVHGYENPATGDVWLSGAVCTWLGFQGFHAVVTGFLLFTLWQIQARRTSEGGPLGPWLAAGAVIVTLIQLYQPLIIW</sequence>
<reference evidence="2 3" key="1">
    <citation type="submission" date="2019-06" db="EMBL/GenBank/DDBJ databases">
        <title>Taxogenomics and systematics of the genus Pantoea.</title>
        <authorList>
            <person name="Tambong J.T."/>
        </authorList>
    </citation>
    <scope>NUCLEOTIDE SEQUENCE [LARGE SCALE GENOMIC DNA]</scope>
    <source>
        <strain evidence="2 3">LMG 24200</strain>
    </source>
</reference>
<keyword evidence="1" id="KW-0472">Membrane</keyword>
<keyword evidence="1" id="KW-1133">Transmembrane helix</keyword>
<dbReference type="RefSeq" id="WP_128084556.1">
    <property type="nucleotide sequence ID" value="NZ_CP071405.1"/>
</dbReference>
<feature type="transmembrane region" description="Helical" evidence="1">
    <location>
        <begin position="161"/>
        <end position="189"/>
    </location>
</feature>
<evidence type="ECO:0000313" key="3">
    <source>
        <dbReference type="Proteomes" id="UP000317747"/>
    </source>
</evidence>
<feature type="transmembrane region" description="Helical" evidence="1">
    <location>
        <begin position="201"/>
        <end position="218"/>
    </location>
</feature>
<dbReference type="OrthoDB" id="6465738at2"/>
<feature type="transmembrane region" description="Helical" evidence="1">
    <location>
        <begin position="128"/>
        <end position="149"/>
    </location>
</feature>
<evidence type="ECO:0000256" key="1">
    <source>
        <dbReference type="SAM" id="Phobius"/>
    </source>
</evidence>
<protein>
    <submittedName>
        <fullName evidence="2">Potassium transporter TrkH</fullName>
    </submittedName>
</protein>
<name>A0A506QXV1_9GAMM</name>
<keyword evidence="1" id="KW-0812">Transmembrane</keyword>
<dbReference type="AlphaFoldDB" id="A0A506QXV1"/>
<accession>A0A506QXV1</accession>
<organism evidence="2 3">
    <name type="scientific">Pantoea deleyi</name>
    <dbReference type="NCBI Taxonomy" id="470932"/>
    <lineage>
        <taxon>Bacteria</taxon>
        <taxon>Pseudomonadati</taxon>
        <taxon>Pseudomonadota</taxon>
        <taxon>Gammaproteobacteria</taxon>
        <taxon>Enterobacterales</taxon>
        <taxon>Erwiniaceae</taxon>
        <taxon>Pantoea</taxon>
    </lineage>
</organism>
<feature type="transmembrane region" description="Helical" evidence="1">
    <location>
        <begin position="93"/>
        <end position="113"/>
    </location>
</feature>
<dbReference type="Proteomes" id="UP000317747">
    <property type="component" value="Unassembled WGS sequence"/>
</dbReference>
<feature type="transmembrane region" description="Helical" evidence="1">
    <location>
        <begin position="52"/>
        <end position="81"/>
    </location>
</feature>
<dbReference type="EMBL" id="VHJA01000010">
    <property type="protein sequence ID" value="TPV49608.1"/>
    <property type="molecule type" value="Genomic_DNA"/>
</dbReference>
<keyword evidence="3" id="KW-1185">Reference proteome</keyword>
<evidence type="ECO:0000313" key="2">
    <source>
        <dbReference type="EMBL" id="TPV49608.1"/>
    </source>
</evidence>
<gene>
    <name evidence="2" type="ORF">FJW01_00605</name>
</gene>
<comment type="caution">
    <text evidence="2">The sequence shown here is derived from an EMBL/GenBank/DDBJ whole genome shotgun (WGS) entry which is preliminary data.</text>
</comment>
<proteinExistence type="predicted"/>